<dbReference type="Pfam" id="PF05164">
    <property type="entry name" value="ZapA"/>
    <property type="match status" value="1"/>
</dbReference>
<name>A0A644XQU7_9ZZZZ</name>
<dbReference type="InterPro" id="IPR036192">
    <property type="entry name" value="Cell_div_ZapA-like_sf"/>
</dbReference>
<dbReference type="AlphaFoldDB" id="A0A644XQU7"/>
<protein>
    <recommendedName>
        <fullName evidence="2">Cell division protein ZapA</fullName>
    </recommendedName>
</protein>
<dbReference type="SUPFAM" id="SSF102829">
    <property type="entry name" value="Cell division protein ZapA-like"/>
    <property type="match status" value="1"/>
</dbReference>
<organism evidence="1">
    <name type="scientific">bioreactor metagenome</name>
    <dbReference type="NCBI Taxonomy" id="1076179"/>
    <lineage>
        <taxon>unclassified sequences</taxon>
        <taxon>metagenomes</taxon>
        <taxon>ecological metagenomes</taxon>
    </lineage>
</organism>
<comment type="caution">
    <text evidence="1">The sequence shown here is derived from an EMBL/GenBank/DDBJ whole genome shotgun (WGS) entry which is preliminary data.</text>
</comment>
<evidence type="ECO:0008006" key="2">
    <source>
        <dbReference type="Google" id="ProtNLM"/>
    </source>
</evidence>
<dbReference type="InterPro" id="IPR007838">
    <property type="entry name" value="Cell_div_ZapA-like"/>
</dbReference>
<evidence type="ECO:0000313" key="1">
    <source>
        <dbReference type="EMBL" id="MPM18612.1"/>
    </source>
</evidence>
<proteinExistence type="predicted"/>
<gene>
    <name evidence="1" type="ORF">SDC9_65025</name>
</gene>
<accession>A0A644XQU7</accession>
<dbReference type="EMBL" id="VSSQ01003018">
    <property type="protein sequence ID" value="MPM18612.1"/>
    <property type="molecule type" value="Genomic_DNA"/>
</dbReference>
<sequence length="105" mass="12722">MNKTNKEWCMNDKIKINLQIADANYPLQINMEEEELVREAAKQVNMRLNTYRSHYKNLELEKIIAMVAYEFSLENQKLKQRNDTEPYSKKIDELTDLLEEYFRKE</sequence>
<reference evidence="1" key="1">
    <citation type="submission" date="2019-08" db="EMBL/GenBank/DDBJ databases">
        <authorList>
            <person name="Kucharzyk K."/>
            <person name="Murdoch R.W."/>
            <person name="Higgins S."/>
            <person name="Loffler F."/>
        </authorList>
    </citation>
    <scope>NUCLEOTIDE SEQUENCE</scope>
</reference>